<dbReference type="PANTHER" id="PTHR30050">
    <property type="entry name" value="CHROMOSOMAL REPLICATION INITIATOR PROTEIN DNAA"/>
    <property type="match status" value="1"/>
</dbReference>
<dbReference type="InterPro" id="IPR003593">
    <property type="entry name" value="AAA+_ATPase"/>
</dbReference>
<dbReference type="InterPro" id="IPR027417">
    <property type="entry name" value="P-loop_NTPase"/>
</dbReference>
<reference evidence="3 4" key="1">
    <citation type="submission" date="2018-02" db="EMBL/GenBank/DDBJ databases">
        <title>Complete genome sequencing of Faecalibacterium prausnitzii strains isolated from the human gut.</title>
        <authorList>
            <person name="Fitzgerald B.C."/>
            <person name="Shkoporov A.N."/>
            <person name="Ross P.R."/>
            <person name="Hill C."/>
        </authorList>
    </citation>
    <scope>NUCLEOTIDE SEQUENCE [LARGE SCALE GENOMIC DNA]</scope>
    <source>
        <strain evidence="3 4">APC942/31-1</strain>
    </source>
</reference>
<dbReference type="Pfam" id="PF01695">
    <property type="entry name" value="IstB_IS21"/>
    <property type="match status" value="1"/>
</dbReference>
<evidence type="ECO:0000313" key="4">
    <source>
        <dbReference type="Proteomes" id="UP000253208"/>
    </source>
</evidence>
<dbReference type="SMART" id="SM00382">
    <property type="entry name" value="AAA"/>
    <property type="match status" value="1"/>
</dbReference>
<proteinExistence type="predicted"/>
<dbReference type="AlphaFoldDB" id="A0A367G4K4"/>
<protein>
    <recommendedName>
        <fullName evidence="2">AAA+ ATPase domain-containing protein</fullName>
    </recommendedName>
</protein>
<sequence length="332" mass="37840">MSTATMAAMPQEAIQQGSTQPETTKPDKYSISTAEALREGYSVPEPVPETVSCKYCGRKLEYYGLVSPVAPRHVIVWKSRPERCTCGKAQDFWKDWDTKEEARKAAEAEQKAREEEMQRFRSMMERSGMKARFQNRRFENFVQDTQGRRQAYTQAKKYADNFQRMRPVKNDRNHVTPPEIERNGLFMAGGYGTGKTHLAAAIANQLISEGTACICMTMIDLLDRIRETYKAAGSDVDEAYILSQYEEVPLLIIDDIGSEQPTEWGVSKIFAIINARYEGYMPTIITTNYSGPELVQRMTPESGDSRNAEKTLDRLKETCVGIDMTWESWRAR</sequence>
<dbReference type="GO" id="GO:0006260">
    <property type="term" value="P:DNA replication"/>
    <property type="evidence" value="ECO:0007669"/>
    <property type="project" value="TreeGrafter"/>
</dbReference>
<organism evidence="3 4">
    <name type="scientific">Blautia obeum</name>
    <dbReference type="NCBI Taxonomy" id="40520"/>
    <lineage>
        <taxon>Bacteria</taxon>
        <taxon>Bacillati</taxon>
        <taxon>Bacillota</taxon>
        <taxon>Clostridia</taxon>
        <taxon>Lachnospirales</taxon>
        <taxon>Lachnospiraceae</taxon>
        <taxon>Blautia</taxon>
    </lineage>
</organism>
<feature type="region of interest" description="Disordered" evidence="1">
    <location>
        <begin position="1"/>
        <end position="28"/>
    </location>
</feature>
<dbReference type="CDD" id="cd00009">
    <property type="entry name" value="AAA"/>
    <property type="match status" value="1"/>
</dbReference>
<dbReference type="Proteomes" id="UP000253208">
    <property type="component" value="Unassembled WGS sequence"/>
</dbReference>
<dbReference type="PANTHER" id="PTHR30050:SF4">
    <property type="entry name" value="ATP-BINDING PROTEIN RV3427C IN INSERTION SEQUENCE-RELATED"/>
    <property type="match status" value="1"/>
</dbReference>
<name>A0A367G4K4_9FIRM</name>
<dbReference type="EMBL" id="PSQG01000006">
    <property type="protein sequence ID" value="RCH44901.1"/>
    <property type="molecule type" value="Genomic_DNA"/>
</dbReference>
<dbReference type="RefSeq" id="WP_114001898.1">
    <property type="nucleotide sequence ID" value="NZ_PSQG01000006.1"/>
</dbReference>
<feature type="compositionally biased region" description="Polar residues" evidence="1">
    <location>
        <begin position="13"/>
        <end position="23"/>
    </location>
</feature>
<feature type="domain" description="AAA+ ATPase" evidence="2">
    <location>
        <begin position="181"/>
        <end position="309"/>
    </location>
</feature>
<dbReference type="Gene3D" id="3.40.50.300">
    <property type="entry name" value="P-loop containing nucleotide triphosphate hydrolases"/>
    <property type="match status" value="1"/>
</dbReference>
<accession>A0A367G4K4</accession>
<dbReference type="InterPro" id="IPR002611">
    <property type="entry name" value="IstB_ATP-bd"/>
</dbReference>
<evidence type="ECO:0000256" key="1">
    <source>
        <dbReference type="SAM" id="MobiDB-lite"/>
    </source>
</evidence>
<evidence type="ECO:0000313" key="3">
    <source>
        <dbReference type="EMBL" id="RCH44901.1"/>
    </source>
</evidence>
<evidence type="ECO:0000259" key="2">
    <source>
        <dbReference type="SMART" id="SM00382"/>
    </source>
</evidence>
<gene>
    <name evidence="3" type="ORF">C4886_05475</name>
</gene>
<dbReference type="GO" id="GO:0005524">
    <property type="term" value="F:ATP binding"/>
    <property type="evidence" value="ECO:0007669"/>
    <property type="project" value="InterPro"/>
</dbReference>
<comment type="caution">
    <text evidence="3">The sequence shown here is derived from an EMBL/GenBank/DDBJ whole genome shotgun (WGS) entry which is preliminary data.</text>
</comment>
<dbReference type="SUPFAM" id="SSF52540">
    <property type="entry name" value="P-loop containing nucleoside triphosphate hydrolases"/>
    <property type="match status" value="1"/>
</dbReference>